<dbReference type="RefSeq" id="WP_372394240.1">
    <property type="nucleotide sequence ID" value="NZ_JBJGBS010000005.1"/>
</dbReference>
<keyword evidence="2" id="KW-1185">Reference proteome</keyword>
<reference evidence="1 2" key="1">
    <citation type="submission" date="2024-11" db="EMBL/GenBank/DDBJ databases">
        <title>Genome sequencing of Xanthomonas codiaei.</title>
        <authorList>
            <person name="Studholme D.J."/>
        </authorList>
    </citation>
    <scope>NUCLEOTIDE SEQUENCE [LARGE SCALE GENOMIC DNA]</scope>
    <source>
        <strain evidence="1 2">NCPPB 4350</strain>
    </source>
</reference>
<sequence>MSLLVGRQFLEEIPVELVGLLHCHSDGRVGQQIVVHHGHFQSGAKPVHVISNPRGRPTIASQYGLAIKALLEKIQFLPQALGILSERAAVVRRDVELQRQLLVRREVQQIDVTIQIEKPETVELLEQSTVSECLLLNKVMSLENRLVILGHGPKFRVCVSQ</sequence>
<protein>
    <submittedName>
        <fullName evidence="1">Uncharacterized protein</fullName>
    </submittedName>
</protein>
<accession>A0ABW9MGH6</accession>
<comment type="caution">
    <text evidence="1">The sequence shown here is derived from an EMBL/GenBank/DDBJ whole genome shotgun (WGS) entry which is preliminary data.</text>
</comment>
<dbReference type="Proteomes" id="UP001637990">
    <property type="component" value="Unassembled WGS sequence"/>
</dbReference>
<name>A0ABW9MGH6_9XANT</name>
<organism evidence="1 2">
    <name type="scientific">Xanthomonas codiaei</name>
    <dbReference type="NCBI Taxonomy" id="56463"/>
    <lineage>
        <taxon>Bacteria</taxon>
        <taxon>Pseudomonadati</taxon>
        <taxon>Pseudomonadota</taxon>
        <taxon>Gammaproteobacteria</taxon>
        <taxon>Lysobacterales</taxon>
        <taxon>Lysobacteraceae</taxon>
        <taxon>Xanthomonas</taxon>
    </lineage>
</organism>
<gene>
    <name evidence="1" type="ORF">ACI6Q5_02125</name>
</gene>
<evidence type="ECO:0000313" key="1">
    <source>
        <dbReference type="EMBL" id="MFO3703792.1"/>
    </source>
</evidence>
<dbReference type="EMBL" id="JBJGBS010000005">
    <property type="protein sequence ID" value="MFO3703792.1"/>
    <property type="molecule type" value="Genomic_DNA"/>
</dbReference>
<proteinExistence type="predicted"/>
<evidence type="ECO:0000313" key="2">
    <source>
        <dbReference type="Proteomes" id="UP001637990"/>
    </source>
</evidence>